<dbReference type="KEGG" id="gtt:GUITHDRAFT_65167"/>
<dbReference type="OrthoDB" id="408373at2759"/>
<accession>L1JW01</accession>
<reference evidence="3" key="3">
    <citation type="submission" date="2016-03" db="UniProtKB">
        <authorList>
            <consortium name="EnsemblProtists"/>
        </authorList>
    </citation>
    <scope>IDENTIFICATION</scope>
</reference>
<dbReference type="RefSeq" id="XP_005839542.1">
    <property type="nucleotide sequence ID" value="XM_005839485.1"/>
</dbReference>
<protein>
    <recommendedName>
        <fullName evidence="1">AB hydrolase-1 domain-containing protein</fullName>
    </recommendedName>
</protein>
<dbReference type="GO" id="GO:0003824">
    <property type="term" value="F:catalytic activity"/>
    <property type="evidence" value="ECO:0007669"/>
    <property type="project" value="InterPro"/>
</dbReference>
<dbReference type="HOGENOM" id="CLU_020336_13_4_1"/>
<name>L1JW01_GUITC</name>
<proteinExistence type="predicted"/>
<organism evidence="2">
    <name type="scientific">Guillardia theta (strain CCMP2712)</name>
    <name type="common">Cryptophyte</name>
    <dbReference type="NCBI Taxonomy" id="905079"/>
    <lineage>
        <taxon>Eukaryota</taxon>
        <taxon>Cryptophyceae</taxon>
        <taxon>Pyrenomonadales</taxon>
        <taxon>Geminigeraceae</taxon>
        <taxon>Guillardia</taxon>
    </lineage>
</organism>
<dbReference type="AlphaFoldDB" id="L1JW01"/>
<dbReference type="EMBL" id="JH992972">
    <property type="protein sequence ID" value="EKX52562.1"/>
    <property type="molecule type" value="Genomic_DNA"/>
</dbReference>
<dbReference type="OMA" id="HCIHHDA"/>
<dbReference type="STRING" id="905079.L1JW01"/>
<dbReference type="GeneID" id="17309335"/>
<dbReference type="PANTHER" id="PTHR46438:SF12">
    <property type="entry name" value="ALPHA_BETA-HYDROLASES SUPERFAMILY PROTEIN"/>
    <property type="match status" value="1"/>
</dbReference>
<dbReference type="InterPro" id="IPR000639">
    <property type="entry name" value="Epox_hydrolase-like"/>
</dbReference>
<evidence type="ECO:0000313" key="4">
    <source>
        <dbReference type="Proteomes" id="UP000011087"/>
    </source>
</evidence>
<dbReference type="InterPro" id="IPR029058">
    <property type="entry name" value="AB_hydrolase_fold"/>
</dbReference>
<dbReference type="EnsemblProtists" id="EKX52562">
    <property type="protein sequence ID" value="EKX52562"/>
    <property type="gene ID" value="GUITHDRAFT_65167"/>
</dbReference>
<dbReference type="eggNOG" id="KOG1454">
    <property type="taxonomic scope" value="Eukaryota"/>
</dbReference>
<keyword evidence="4" id="KW-1185">Reference proteome</keyword>
<dbReference type="PANTHER" id="PTHR46438">
    <property type="entry name" value="ALPHA/BETA-HYDROLASES SUPERFAMILY PROTEIN"/>
    <property type="match status" value="1"/>
</dbReference>
<feature type="domain" description="AB hydrolase-1" evidence="1">
    <location>
        <begin position="41"/>
        <end position="298"/>
    </location>
</feature>
<dbReference type="Proteomes" id="UP000011087">
    <property type="component" value="Unassembled WGS sequence"/>
</dbReference>
<evidence type="ECO:0000313" key="2">
    <source>
        <dbReference type="EMBL" id="EKX52562.1"/>
    </source>
</evidence>
<gene>
    <name evidence="2" type="ORF">GUITHDRAFT_65167</name>
</gene>
<dbReference type="Gene3D" id="3.40.50.1820">
    <property type="entry name" value="alpha/beta hydrolase"/>
    <property type="match status" value="1"/>
</dbReference>
<sequence length="315" mass="34956">MTLPSSVAAPTETTKLEDRYWDWNGYKIRYQAAGETQSDAPSLVLIHGFGGNADHWRKNTPVLANAGFRVFAIDLIGYGYSDKPDPKSMSASGYNFYTWADQVRAFIDEVVKDKSFLICNSIGSCVGLQAAVDYPEKVEGVMILDPSLRLLNIKRQNPLSAPLVTAFQALLRETPVGEAFFGVVATENTVRNVLRQAYHDSSTVTDELVQVILNPGKTPNAPRVFLDFISYSAGPLPEELLCALSSDEFKVPVSILWGTKDPWEPVEQGRIFQAGRFACVEEFVELPGTGHCPQDEAPQLVNPRVIDFVTRHWKQ</sequence>
<reference evidence="4" key="2">
    <citation type="submission" date="2012-11" db="EMBL/GenBank/DDBJ databases">
        <authorList>
            <person name="Kuo A."/>
            <person name="Curtis B.A."/>
            <person name="Tanifuji G."/>
            <person name="Burki F."/>
            <person name="Gruber A."/>
            <person name="Irimia M."/>
            <person name="Maruyama S."/>
            <person name="Arias M.C."/>
            <person name="Ball S.G."/>
            <person name="Gile G.H."/>
            <person name="Hirakawa Y."/>
            <person name="Hopkins J.F."/>
            <person name="Rensing S.A."/>
            <person name="Schmutz J."/>
            <person name="Symeonidi A."/>
            <person name="Elias M."/>
            <person name="Eveleigh R.J."/>
            <person name="Herman E.K."/>
            <person name="Klute M.J."/>
            <person name="Nakayama T."/>
            <person name="Obornik M."/>
            <person name="Reyes-Prieto A."/>
            <person name="Armbrust E.V."/>
            <person name="Aves S.J."/>
            <person name="Beiko R.G."/>
            <person name="Coutinho P."/>
            <person name="Dacks J.B."/>
            <person name="Durnford D.G."/>
            <person name="Fast N.M."/>
            <person name="Green B.R."/>
            <person name="Grisdale C."/>
            <person name="Hempe F."/>
            <person name="Henrissat B."/>
            <person name="Hoppner M.P."/>
            <person name="Ishida K.-I."/>
            <person name="Kim E."/>
            <person name="Koreny L."/>
            <person name="Kroth P.G."/>
            <person name="Liu Y."/>
            <person name="Malik S.-B."/>
            <person name="Maier U.G."/>
            <person name="McRose D."/>
            <person name="Mock T."/>
            <person name="Neilson J.A."/>
            <person name="Onodera N.T."/>
            <person name="Poole A.M."/>
            <person name="Pritham E.J."/>
            <person name="Richards T.A."/>
            <person name="Rocap G."/>
            <person name="Roy S.W."/>
            <person name="Sarai C."/>
            <person name="Schaack S."/>
            <person name="Shirato S."/>
            <person name="Slamovits C.H."/>
            <person name="Spencer D.F."/>
            <person name="Suzuki S."/>
            <person name="Worden A.Z."/>
            <person name="Zauner S."/>
            <person name="Barry K."/>
            <person name="Bell C."/>
            <person name="Bharti A.K."/>
            <person name="Crow J.A."/>
            <person name="Grimwood J."/>
            <person name="Kramer R."/>
            <person name="Lindquist E."/>
            <person name="Lucas S."/>
            <person name="Salamov A."/>
            <person name="McFadden G.I."/>
            <person name="Lane C.E."/>
            <person name="Keeling P.J."/>
            <person name="Gray M.W."/>
            <person name="Grigoriev I.V."/>
            <person name="Archibald J.M."/>
        </authorList>
    </citation>
    <scope>NUCLEOTIDE SEQUENCE</scope>
    <source>
        <strain evidence="4">CCMP2712</strain>
    </source>
</reference>
<dbReference type="PRINTS" id="PR00412">
    <property type="entry name" value="EPOXHYDRLASE"/>
</dbReference>
<evidence type="ECO:0000313" key="3">
    <source>
        <dbReference type="EnsemblProtists" id="EKX52562"/>
    </source>
</evidence>
<dbReference type="SUPFAM" id="SSF53474">
    <property type="entry name" value="alpha/beta-Hydrolases"/>
    <property type="match status" value="1"/>
</dbReference>
<dbReference type="PaxDb" id="55529-EKX52562"/>
<dbReference type="PRINTS" id="PR00111">
    <property type="entry name" value="ABHYDROLASE"/>
</dbReference>
<evidence type="ECO:0000259" key="1">
    <source>
        <dbReference type="Pfam" id="PF00561"/>
    </source>
</evidence>
<dbReference type="Pfam" id="PF00561">
    <property type="entry name" value="Abhydrolase_1"/>
    <property type="match status" value="1"/>
</dbReference>
<dbReference type="InterPro" id="IPR000073">
    <property type="entry name" value="AB_hydrolase_1"/>
</dbReference>
<reference evidence="2 4" key="1">
    <citation type="journal article" date="2012" name="Nature">
        <title>Algal genomes reveal evolutionary mosaicism and the fate of nucleomorphs.</title>
        <authorList>
            <consortium name="DOE Joint Genome Institute"/>
            <person name="Curtis B.A."/>
            <person name="Tanifuji G."/>
            <person name="Burki F."/>
            <person name="Gruber A."/>
            <person name="Irimia M."/>
            <person name="Maruyama S."/>
            <person name="Arias M.C."/>
            <person name="Ball S.G."/>
            <person name="Gile G.H."/>
            <person name="Hirakawa Y."/>
            <person name="Hopkins J.F."/>
            <person name="Kuo A."/>
            <person name="Rensing S.A."/>
            <person name="Schmutz J."/>
            <person name="Symeonidi A."/>
            <person name="Elias M."/>
            <person name="Eveleigh R.J."/>
            <person name="Herman E.K."/>
            <person name="Klute M.J."/>
            <person name="Nakayama T."/>
            <person name="Obornik M."/>
            <person name="Reyes-Prieto A."/>
            <person name="Armbrust E.V."/>
            <person name="Aves S.J."/>
            <person name="Beiko R.G."/>
            <person name="Coutinho P."/>
            <person name="Dacks J.B."/>
            <person name="Durnford D.G."/>
            <person name="Fast N.M."/>
            <person name="Green B.R."/>
            <person name="Grisdale C.J."/>
            <person name="Hempel F."/>
            <person name="Henrissat B."/>
            <person name="Hoppner M.P."/>
            <person name="Ishida K."/>
            <person name="Kim E."/>
            <person name="Koreny L."/>
            <person name="Kroth P.G."/>
            <person name="Liu Y."/>
            <person name="Malik S.B."/>
            <person name="Maier U.G."/>
            <person name="McRose D."/>
            <person name="Mock T."/>
            <person name="Neilson J.A."/>
            <person name="Onodera N.T."/>
            <person name="Poole A.M."/>
            <person name="Pritham E.J."/>
            <person name="Richards T.A."/>
            <person name="Rocap G."/>
            <person name="Roy S.W."/>
            <person name="Sarai C."/>
            <person name="Schaack S."/>
            <person name="Shirato S."/>
            <person name="Slamovits C.H."/>
            <person name="Spencer D.F."/>
            <person name="Suzuki S."/>
            <person name="Worden A.Z."/>
            <person name="Zauner S."/>
            <person name="Barry K."/>
            <person name="Bell C."/>
            <person name="Bharti A.K."/>
            <person name="Crow J.A."/>
            <person name="Grimwood J."/>
            <person name="Kramer R."/>
            <person name="Lindquist E."/>
            <person name="Lucas S."/>
            <person name="Salamov A."/>
            <person name="McFadden G.I."/>
            <person name="Lane C.E."/>
            <person name="Keeling P.J."/>
            <person name="Gray M.W."/>
            <person name="Grigoriev I.V."/>
            <person name="Archibald J.M."/>
        </authorList>
    </citation>
    <scope>NUCLEOTIDE SEQUENCE</scope>
    <source>
        <strain evidence="2 4">CCMP2712</strain>
    </source>
</reference>